<evidence type="ECO:0000256" key="1">
    <source>
        <dbReference type="SAM" id="MobiDB-lite"/>
    </source>
</evidence>
<dbReference type="EMBL" id="KQ257456">
    <property type="protein sequence ID" value="KND00522.1"/>
    <property type="molecule type" value="Genomic_DNA"/>
</dbReference>
<dbReference type="PANTHER" id="PTHR37327:SF1">
    <property type="entry name" value="MICROTUBULE INTERACTING AND TRANSPORT DOMAIN-CONTAINING PROTEIN"/>
    <property type="match status" value="1"/>
</dbReference>
<proteinExistence type="predicted"/>
<dbReference type="PANTHER" id="PTHR37327">
    <property type="entry name" value="CHROMOSOME 1, WHOLE GENOME SHOTGUN SEQUENCE"/>
    <property type="match status" value="1"/>
</dbReference>
<dbReference type="GeneID" id="27688262"/>
<evidence type="ECO:0008006" key="4">
    <source>
        <dbReference type="Google" id="ProtNLM"/>
    </source>
</evidence>
<dbReference type="AlphaFoldDB" id="A0A0L0HHG5"/>
<feature type="compositionally biased region" description="Low complexity" evidence="1">
    <location>
        <begin position="207"/>
        <end position="220"/>
    </location>
</feature>
<dbReference type="VEuPathDB" id="FungiDB:SPPG_04833"/>
<evidence type="ECO:0000313" key="2">
    <source>
        <dbReference type="EMBL" id="KND00522.1"/>
    </source>
</evidence>
<reference evidence="2 3" key="1">
    <citation type="submission" date="2009-08" db="EMBL/GenBank/DDBJ databases">
        <title>The Genome Sequence of Spizellomyces punctatus strain DAOM BR117.</title>
        <authorList>
            <consortium name="The Broad Institute Genome Sequencing Platform"/>
            <person name="Russ C."/>
            <person name="Cuomo C."/>
            <person name="Shea T."/>
            <person name="Young S.K."/>
            <person name="Zeng Q."/>
            <person name="Koehrsen M."/>
            <person name="Haas B."/>
            <person name="Borodovsky M."/>
            <person name="Guigo R."/>
            <person name="Alvarado L."/>
            <person name="Berlin A."/>
            <person name="Bochicchio J."/>
            <person name="Borenstein D."/>
            <person name="Chapman S."/>
            <person name="Chen Z."/>
            <person name="Engels R."/>
            <person name="Freedman E."/>
            <person name="Gellesch M."/>
            <person name="Goldberg J."/>
            <person name="Griggs A."/>
            <person name="Gujja S."/>
            <person name="Heiman D."/>
            <person name="Hepburn T."/>
            <person name="Howarth C."/>
            <person name="Jen D."/>
            <person name="Larson L."/>
            <person name="Lewis B."/>
            <person name="Mehta T."/>
            <person name="Park D."/>
            <person name="Pearson M."/>
            <person name="Roberts A."/>
            <person name="Saif S."/>
            <person name="Shenoy N."/>
            <person name="Sisk P."/>
            <person name="Stolte C."/>
            <person name="Sykes S."/>
            <person name="Thomson T."/>
            <person name="Walk T."/>
            <person name="White J."/>
            <person name="Yandava C."/>
            <person name="Burger G."/>
            <person name="Gray M.W."/>
            <person name="Holland P.W.H."/>
            <person name="King N."/>
            <person name="Lang F.B.F."/>
            <person name="Roger A.J."/>
            <person name="Ruiz-Trillo I."/>
            <person name="Lander E."/>
            <person name="Nusbaum C."/>
        </authorList>
    </citation>
    <scope>NUCLEOTIDE SEQUENCE [LARGE SCALE GENOMIC DNA]</scope>
    <source>
        <strain evidence="2 3">DAOM BR117</strain>
    </source>
</reference>
<name>A0A0L0HHG5_SPIPD</name>
<organism evidence="2 3">
    <name type="scientific">Spizellomyces punctatus (strain DAOM BR117)</name>
    <dbReference type="NCBI Taxonomy" id="645134"/>
    <lineage>
        <taxon>Eukaryota</taxon>
        <taxon>Fungi</taxon>
        <taxon>Fungi incertae sedis</taxon>
        <taxon>Chytridiomycota</taxon>
        <taxon>Chytridiomycota incertae sedis</taxon>
        <taxon>Chytridiomycetes</taxon>
        <taxon>Spizellomycetales</taxon>
        <taxon>Spizellomycetaceae</taxon>
        <taxon>Spizellomyces</taxon>
    </lineage>
</organism>
<dbReference type="InParanoid" id="A0A0L0HHG5"/>
<protein>
    <recommendedName>
        <fullName evidence="4">MIT domain-containing protein</fullName>
    </recommendedName>
</protein>
<keyword evidence="3" id="KW-1185">Reference proteome</keyword>
<evidence type="ECO:0000313" key="3">
    <source>
        <dbReference type="Proteomes" id="UP000053201"/>
    </source>
</evidence>
<feature type="compositionally biased region" description="Polar residues" evidence="1">
    <location>
        <begin position="1"/>
        <end position="14"/>
    </location>
</feature>
<feature type="region of interest" description="Disordered" evidence="1">
    <location>
        <begin position="63"/>
        <end position="101"/>
    </location>
</feature>
<dbReference type="eggNOG" id="ENOG502S5AI">
    <property type="taxonomic scope" value="Eukaryota"/>
</dbReference>
<dbReference type="Proteomes" id="UP000053201">
    <property type="component" value="Unassembled WGS sequence"/>
</dbReference>
<sequence>MSNVEASTKNQASASLEARSSKPTPDVGLSIPARGNSLSPSSKPLPSLPPAIITRPPLLDSAFEGSDGASLRGQRQGSGRNSPRVSISQKMEGGENKGDAASSLQPLLAQALARAELAVKLDGESKYVEALQAYCDTILIFEMVLEKADEAALGIHADSEGRRENTPVLLKDDRKRLIELRNTYVQRVGVLLSTLPSEYTAWYNGRATARPPTSRAPSAADIRSARGSMTPFTPMNPYEAMMMADPSMAEPPEPPPNNPELRVFWLMRLLARSMTTGGFVTNGLYVPREVWIQNGAKFTAMETKVAACNEVIKELDILDEREITKTDEMARKLMSVLKSLEHAKKTLSKKLRFIELDSKSGPSSPLVTESNVSLASTSSSSAPSLLSPSLIPLDQKQSRFTSWGSKLSKSMEKLTKERPADSILYIETLLRFFSAAGRLEKVLIYYSSLPPVRNVPVVLARVRGCVRLLWGVFCMFVGRDLEALLERFLKKGRQVVCL</sequence>
<feature type="compositionally biased region" description="Polar residues" evidence="1">
    <location>
        <begin position="73"/>
        <end position="89"/>
    </location>
</feature>
<dbReference type="STRING" id="645134.A0A0L0HHG5"/>
<gene>
    <name evidence="2" type="ORF">SPPG_04833</name>
</gene>
<dbReference type="RefSeq" id="XP_016608561.1">
    <property type="nucleotide sequence ID" value="XM_016753072.1"/>
</dbReference>
<accession>A0A0L0HHG5</accession>
<dbReference type="OMA" id="HRLENWA"/>
<feature type="region of interest" description="Disordered" evidence="1">
    <location>
        <begin position="207"/>
        <end position="227"/>
    </location>
</feature>
<feature type="region of interest" description="Disordered" evidence="1">
    <location>
        <begin position="1"/>
        <end position="51"/>
    </location>
</feature>
<dbReference type="OrthoDB" id="2245455at2759"/>